<reference evidence="2" key="1">
    <citation type="journal article" date="2023" name="G3 (Bethesda)">
        <title>Genome assembly and association tests identify interacting loci associated with vigor, precocity, and sex in interspecific pistachio rootstocks.</title>
        <authorList>
            <person name="Palmer W."/>
            <person name="Jacygrad E."/>
            <person name="Sagayaradj S."/>
            <person name="Cavanaugh K."/>
            <person name="Han R."/>
            <person name="Bertier L."/>
            <person name="Beede B."/>
            <person name="Kafkas S."/>
            <person name="Golino D."/>
            <person name="Preece J."/>
            <person name="Michelmore R."/>
        </authorList>
    </citation>
    <scope>NUCLEOTIDE SEQUENCE [LARGE SCALE GENOMIC DNA]</scope>
</reference>
<keyword evidence="2" id="KW-1185">Reference proteome</keyword>
<comment type="caution">
    <text evidence="1">The sequence shown here is derived from an EMBL/GenBank/DDBJ whole genome shotgun (WGS) entry which is preliminary data.</text>
</comment>
<evidence type="ECO:0000313" key="1">
    <source>
        <dbReference type="EMBL" id="KAJ0014767.1"/>
    </source>
</evidence>
<name>A0ACC0XC92_9ROSI</name>
<dbReference type="EMBL" id="CM047748">
    <property type="protein sequence ID" value="KAJ0014767.1"/>
    <property type="molecule type" value="Genomic_DNA"/>
</dbReference>
<dbReference type="Proteomes" id="UP001163603">
    <property type="component" value="Chromosome 13"/>
</dbReference>
<gene>
    <name evidence="1" type="ORF">Pint_20258</name>
</gene>
<evidence type="ECO:0000313" key="2">
    <source>
        <dbReference type="Proteomes" id="UP001163603"/>
    </source>
</evidence>
<protein>
    <submittedName>
        <fullName evidence="1">Uncharacterized protein</fullName>
    </submittedName>
</protein>
<sequence>MWSKFQDSTRLAYLQSVLTVLLMGKTLLILTLVPLRFLLSWRVLFLLVSSLPIRTTHLAKFLTRLPLLA</sequence>
<accession>A0ACC0XC92</accession>
<proteinExistence type="predicted"/>
<organism evidence="1 2">
    <name type="scientific">Pistacia integerrima</name>
    <dbReference type="NCBI Taxonomy" id="434235"/>
    <lineage>
        <taxon>Eukaryota</taxon>
        <taxon>Viridiplantae</taxon>
        <taxon>Streptophyta</taxon>
        <taxon>Embryophyta</taxon>
        <taxon>Tracheophyta</taxon>
        <taxon>Spermatophyta</taxon>
        <taxon>Magnoliopsida</taxon>
        <taxon>eudicotyledons</taxon>
        <taxon>Gunneridae</taxon>
        <taxon>Pentapetalae</taxon>
        <taxon>rosids</taxon>
        <taxon>malvids</taxon>
        <taxon>Sapindales</taxon>
        <taxon>Anacardiaceae</taxon>
        <taxon>Pistacia</taxon>
    </lineage>
</organism>